<dbReference type="Proteomes" id="UP000034072">
    <property type="component" value="Unassembled WGS sequence"/>
</dbReference>
<evidence type="ECO:0000313" key="3">
    <source>
        <dbReference type="Proteomes" id="UP000034072"/>
    </source>
</evidence>
<proteinExistence type="predicted"/>
<accession>A0A0G0TSB4</accession>
<comment type="caution">
    <text evidence="2">The sequence shown here is derived from an EMBL/GenBank/DDBJ whole genome shotgun (WGS) entry which is preliminary data.</text>
</comment>
<dbReference type="EMBL" id="LBXZ01000005">
    <property type="protein sequence ID" value="KKR40747.1"/>
    <property type="molecule type" value="Genomic_DNA"/>
</dbReference>
<keyword evidence="2" id="KW-0808">Transferase</keyword>
<dbReference type="GO" id="GO:0008757">
    <property type="term" value="F:S-adenosylmethionine-dependent methyltransferase activity"/>
    <property type="evidence" value="ECO:0007669"/>
    <property type="project" value="InterPro"/>
</dbReference>
<protein>
    <submittedName>
        <fullName evidence="2">Methyltransferase type 11</fullName>
    </submittedName>
</protein>
<evidence type="ECO:0000259" key="1">
    <source>
        <dbReference type="Pfam" id="PF08241"/>
    </source>
</evidence>
<organism evidence="2 3">
    <name type="scientific">Candidatus Yanofskybacteria bacterium GW2011_GWE2_40_11</name>
    <dbReference type="NCBI Taxonomy" id="1619033"/>
    <lineage>
        <taxon>Bacteria</taxon>
        <taxon>Candidatus Yanofskyibacteriota</taxon>
    </lineage>
</organism>
<evidence type="ECO:0000313" key="2">
    <source>
        <dbReference type="EMBL" id="KKR40747.1"/>
    </source>
</evidence>
<dbReference type="SUPFAM" id="SSF53335">
    <property type="entry name" value="S-adenosyl-L-methionine-dependent methyltransferases"/>
    <property type="match status" value="1"/>
</dbReference>
<dbReference type="InterPro" id="IPR013216">
    <property type="entry name" value="Methyltransf_11"/>
</dbReference>
<dbReference type="GO" id="GO:0032259">
    <property type="term" value="P:methylation"/>
    <property type="evidence" value="ECO:0007669"/>
    <property type="project" value="UniProtKB-KW"/>
</dbReference>
<dbReference type="CDD" id="cd02440">
    <property type="entry name" value="AdoMet_MTases"/>
    <property type="match status" value="1"/>
</dbReference>
<gene>
    <name evidence="2" type="ORF">UT75_C0005G0055</name>
</gene>
<dbReference type="Gene3D" id="3.40.50.150">
    <property type="entry name" value="Vaccinia Virus protein VP39"/>
    <property type="match status" value="1"/>
</dbReference>
<keyword evidence="2" id="KW-0489">Methyltransferase</keyword>
<feature type="domain" description="Methyltransferase type 11" evidence="1">
    <location>
        <begin position="50"/>
        <end position="142"/>
    </location>
</feature>
<dbReference type="InterPro" id="IPR029063">
    <property type="entry name" value="SAM-dependent_MTases_sf"/>
</dbReference>
<dbReference type="PANTHER" id="PTHR42912">
    <property type="entry name" value="METHYLTRANSFERASE"/>
    <property type="match status" value="1"/>
</dbReference>
<dbReference type="AlphaFoldDB" id="A0A0G0TSB4"/>
<dbReference type="Pfam" id="PF08241">
    <property type="entry name" value="Methyltransf_11"/>
    <property type="match status" value="1"/>
</dbReference>
<sequence length="254" mass="29078">MKNQPMAEKDEFAFDFSERCYPGVSPKRVSEDHVQAYIFVKRFAADKIILDIACGEGYGSNMLKNAGARKVFSIDNNPDIVKHASRTYPGVSFSVADATSTNFPDESFDMVVCLAAWHHLDGYAEFPKEVSRILKPSGLLIFSVPNEKIIYRNPFHKHFLTKFYRVDFTKEKAEKLLDPFFVIEGWYGQRFVKKYYANRLVRLFLHLGSFMSSYIASRVHSAFVLADGPIVRPLLSDNARYMLAICRNKNKTIS</sequence>
<reference evidence="2 3" key="1">
    <citation type="journal article" date="2015" name="Nature">
        <title>rRNA introns, odd ribosomes, and small enigmatic genomes across a large radiation of phyla.</title>
        <authorList>
            <person name="Brown C.T."/>
            <person name="Hug L.A."/>
            <person name="Thomas B.C."/>
            <person name="Sharon I."/>
            <person name="Castelle C.J."/>
            <person name="Singh A."/>
            <person name="Wilkins M.J."/>
            <person name="Williams K.H."/>
            <person name="Banfield J.F."/>
        </authorList>
    </citation>
    <scope>NUCLEOTIDE SEQUENCE [LARGE SCALE GENOMIC DNA]</scope>
</reference>
<dbReference type="InterPro" id="IPR050508">
    <property type="entry name" value="Methyltransf_Superfamily"/>
</dbReference>
<dbReference type="PATRIC" id="fig|1619033.3.peg.458"/>
<name>A0A0G0TSB4_9BACT</name>